<dbReference type="InterPro" id="IPR021426">
    <property type="entry name" value="DUF3073"/>
</dbReference>
<evidence type="ECO:0000313" key="2">
    <source>
        <dbReference type="EMBL" id="MXQ64896.1"/>
    </source>
</evidence>
<sequence>MGRGRAKAKQVKVARRLKYGGGDGDLERLRRELEAAAGGDDASADRGDDDVAEG</sequence>
<name>A0A6I4WA14_9ACTN</name>
<feature type="region of interest" description="Disordered" evidence="1">
    <location>
        <begin position="30"/>
        <end position="54"/>
    </location>
</feature>
<dbReference type="AlphaFoldDB" id="A0A6I4WA14"/>
<organism evidence="2 3">
    <name type="scientific">Actinomadura rayongensis</name>
    <dbReference type="NCBI Taxonomy" id="1429076"/>
    <lineage>
        <taxon>Bacteria</taxon>
        <taxon>Bacillati</taxon>
        <taxon>Actinomycetota</taxon>
        <taxon>Actinomycetes</taxon>
        <taxon>Streptosporangiales</taxon>
        <taxon>Thermomonosporaceae</taxon>
        <taxon>Actinomadura</taxon>
    </lineage>
</organism>
<keyword evidence="3" id="KW-1185">Reference proteome</keyword>
<gene>
    <name evidence="2" type="ORF">GQ466_12695</name>
</gene>
<accession>A0A6I4WA14</accession>
<proteinExistence type="predicted"/>
<evidence type="ECO:0000256" key="1">
    <source>
        <dbReference type="SAM" id="MobiDB-lite"/>
    </source>
</evidence>
<dbReference type="Proteomes" id="UP000431901">
    <property type="component" value="Unassembled WGS sequence"/>
</dbReference>
<dbReference type="Pfam" id="PF11273">
    <property type="entry name" value="DUF3073"/>
    <property type="match status" value="1"/>
</dbReference>
<protein>
    <submittedName>
        <fullName evidence="2">DUF3073 family protein</fullName>
    </submittedName>
</protein>
<comment type="caution">
    <text evidence="2">The sequence shown here is derived from an EMBL/GenBank/DDBJ whole genome shotgun (WGS) entry which is preliminary data.</text>
</comment>
<reference evidence="2 3" key="1">
    <citation type="submission" date="2019-12" db="EMBL/GenBank/DDBJ databases">
        <title>Nocardia macrotermitis sp. nov. and Nocardia aurantia sp. nov., isolated from the gut of the fungus growing-termite Macrotermes natalensis.</title>
        <authorList>
            <person name="Christine B."/>
            <person name="Rene B."/>
        </authorList>
    </citation>
    <scope>NUCLEOTIDE SEQUENCE [LARGE SCALE GENOMIC DNA]</scope>
    <source>
        <strain evidence="2 3">DSM 102126</strain>
    </source>
</reference>
<dbReference type="RefSeq" id="WP_161103058.1">
    <property type="nucleotide sequence ID" value="NZ_JBHLYI010000001.1"/>
</dbReference>
<evidence type="ECO:0000313" key="3">
    <source>
        <dbReference type="Proteomes" id="UP000431901"/>
    </source>
</evidence>
<dbReference type="EMBL" id="WUTW01000002">
    <property type="protein sequence ID" value="MXQ64896.1"/>
    <property type="molecule type" value="Genomic_DNA"/>
</dbReference>